<protein>
    <recommendedName>
        <fullName evidence="3">protein disulfide-isomerase</fullName>
        <ecNumber evidence="3">5.3.4.1</ecNumber>
    </recommendedName>
</protein>
<dbReference type="GO" id="GO:0005788">
    <property type="term" value="C:endoplasmic reticulum lumen"/>
    <property type="evidence" value="ECO:0007669"/>
    <property type="project" value="UniProtKB-SubCell"/>
</dbReference>
<reference evidence="9 10" key="1">
    <citation type="journal article" date="2014" name="Genome Biol. Evol.">
        <title>The genome of the myxosporean Thelohanellus kitauei shows adaptations to nutrient acquisition within its fish host.</title>
        <authorList>
            <person name="Yang Y."/>
            <person name="Xiong J."/>
            <person name="Zhou Z."/>
            <person name="Huo F."/>
            <person name="Miao W."/>
            <person name="Ran C."/>
            <person name="Liu Y."/>
            <person name="Zhang J."/>
            <person name="Feng J."/>
            <person name="Wang M."/>
            <person name="Wang M."/>
            <person name="Wang L."/>
            <person name="Yao B."/>
        </authorList>
    </citation>
    <scope>NUCLEOTIDE SEQUENCE [LARGE SCALE GENOMIC DNA]</scope>
    <source>
        <strain evidence="9">Wuqing</strain>
    </source>
</reference>
<dbReference type="AlphaFoldDB" id="A0A0C2M9B3"/>
<feature type="chain" id="PRO_5002152263" description="protein disulfide-isomerase" evidence="7">
    <location>
        <begin position="17"/>
        <end position="388"/>
    </location>
</feature>
<accession>A0A0C2M9B3</accession>
<name>A0A0C2M9B3_THEKT</name>
<organism evidence="9 10">
    <name type="scientific">Thelohanellus kitauei</name>
    <name type="common">Myxosporean</name>
    <dbReference type="NCBI Taxonomy" id="669202"/>
    <lineage>
        <taxon>Eukaryota</taxon>
        <taxon>Metazoa</taxon>
        <taxon>Cnidaria</taxon>
        <taxon>Myxozoa</taxon>
        <taxon>Myxosporea</taxon>
        <taxon>Bivalvulida</taxon>
        <taxon>Platysporina</taxon>
        <taxon>Myxobolidae</taxon>
        <taxon>Thelohanellus</taxon>
    </lineage>
</organism>
<keyword evidence="5 9" id="KW-0413">Isomerase</keyword>
<comment type="subcellular location">
    <subcellularLocation>
        <location evidence="2">Endoplasmic reticulum lumen</location>
    </subcellularLocation>
</comment>
<dbReference type="OrthoDB" id="5810603at2759"/>
<dbReference type="InterPro" id="IPR036249">
    <property type="entry name" value="Thioredoxin-like_sf"/>
</dbReference>
<evidence type="ECO:0000313" key="10">
    <source>
        <dbReference type="Proteomes" id="UP000031668"/>
    </source>
</evidence>
<evidence type="ECO:0000256" key="5">
    <source>
        <dbReference type="ARBA" id="ARBA00023235"/>
    </source>
</evidence>
<evidence type="ECO:0000256" key="4">
    <source>
        <dbReference type="ARBA" id="ARBA00023157"/>
    </source>
</evidence>
<dbReference type="GO" id="GO:0003756">
    <property type="term" value="F:protein disulfide isomerase activity"/>
    <property type="evidence" value="ECO:0007669"/>
    <property type="project" value="UniProtKB-EC"/>
</dbReference>
<dbReference type="InterPro" id="IPR013766">
    <property type="entry name" value="Thioredoxin_domain"/>
</dbReference>
<evidence type="ECO:0000259" key="8">
    <source>
        <dbReference type="PROSITE" id="PS51352"/>
    </source>
</evidence>
<comment type="caution">
    <text evidence="9">The sequence shown here is derived from an EMBL/GenBank/DDBJ whole genome shotgun (WGS) entry which is preliminary data.</text>
</comment>
<dbReference type="CDD" id="cd02961">
    <property type="entry name" value="PDI_a_family"/>
    <property type="match status" value="1"/>
</dbReference>
<dbReference type="Pfam" id="PF24541">
    <property type="entry name" value="Thioredox_PDIA6_C"/>
    <property type="match status" value="1"/>
</dbReference>
<sequence length="388" mass="45065">MLFLFSVLAVAVSSEGLKHLELKDLEAFSKNKGLNVYLIKKEKDEELEKTLLELSDVFEGFANFAEIDYSDELPDKFKSEHYPSIKIQSEEGKWIFEHKKLLDADSLYMEITSHIENLIRYKYKSHHFPEPPSDVVILDESNFTTSIQSSNEPYLIDFYTPWCPHCHKLEPIWRDAAKKLLGKAKLAKVNCDVNKELKKDFKIRSYPTIKYVPAKSTNPKKDAIKYTGRRTTESIIAWVESMIIRFAEPNYLVEVTSHYILQNYCFAKRQCVMVFLPKFQESDSKTWGKYFNAMKEVIDSHTHLGFAWVWIEGKHDIEFETSFGVTEYPSLVVVSHKEKTYHSMKAEFTVASISQFLTTLDTKSDQKKPLSEKIPFIKASKKLEKTDS</sequence>
<gene>
    <name evidence="9" type="ORF">RF11_16391</name>
</gene>
<keyword evidence="10" id="KW-1185">Reference proteome</keyword>
<dbReference type="PANTHER" id="PTHR45815">
    <property type="entry name" value="PROTEIN DISULFIDE-ISOMERASE A6"/>
    <property type="match status" value="1"/>
</dbReference>
<dbReference type="PROSITE" id="PS00194">
    <property type="entry name" value="THIOREDOXIN_1"/>
    <property type="match status" value="1"/>
</dbReference>
<feature type="signal peptide" evidence="7">
    <location>
        <begin position="1"/>
        <end position="16"/>
    </location>
</feature>
<proteinExistence type="predicted"/>
<keyword evidence="6" id="KW-0676">Redox-active center</keyword>
<dbReference type="PROSITE" id="PS51352">
    <property type="entry name" value="THIOREDOXIN_2"/>
    <property type="match status" value="1"/>
</dbReference>
<keyword evidence="7" id="KW-0732">Signal</keyword>
<evidence type="ECO:0000256" key="6">
    <source>
        <dbReference type="ARBA" id="ARBA00023284"/>
    </source>
</evidence>
<dbReference type="GO" id="GO:0034976">
    <property type="term" value="P:response to endoplasmic reticulum stress"/>
    <property type="evidence" value="ECO:0007669"/>
    <property type="project" value="TreeGrafter"/>
</dbReference>
<dbReference type="PANTHER" id="PTHR45815:SF3">
    <property type="entry name" value="PROTEIN DISULFIDE-ISOMERASE A6"/>
    <property type="match status" value="1"/>
</dbReference>
<dbReference type="GO" id="GO:0015035">
    <property type="term" value="F:protein-disulfide reductase activity"/>
    <property type="evidence" value="ECO:0007669"/>
    <property type="project" value="TreeGrafter"/>
</dbReference>
<evidence type="ECO:0000256" key="3">
    <source>
        <dbReference type="ARBA" id="ARBA00012723"/>
    </source>
</evidence>
<evidence type="ECO:0000313" key="9">
    <source>
        <dbReference type="EMBL" id="KII63580.1"/>
    </source>
</evidence>
<dbReference type="EC" id="5.3.4.1" evidence="3"/>
<dbReference type="SUPFAM" id="SSF52833">
    <property type="entry name" value="Thioredoxin-like"/>
    <property type="match status" value="3"/>
</dbReference>
<comment type="catalytic activity">
    <reaction evidence="1">
        <text>Catalyzes the rearrangement of -S-S- bonds in proteins.</text>
        <dbReference type="EC" id="5.3.4.1"/>
    </reaction>
</comment>
<dbReference type="InterPro" id="IPR057305">
    <property type="entry name" value="Thioredox_PDIA6_C"/>
</dbReference>
<evidence type="ECO:0000256" key="1">
    <source>
        <dbReference type="ARBA" id="ARBA00001182"/>
    </source>
</evidence>
<dbReference type="InterPro" id="IPR017937">
    <property type="entry name" value="Thioredoxin_CS"/>
</dbReference>
<dbReference type="Proteomes" id="UP000031668">
    <property type="component" value="Unassembled WGS sequence"/>
</dbReference>
<feature type="domain" description="Thioredoxin" evidence="8">
    <location>
        <begin position="119"/>
        <end position="244"/>
    </location>
</feature>
<dbReference type="EMBL" id="JWZT01004658">
    <property type="protein sequence ID" value="KII63580.1"/>
    <property type="molecule type" value="Genomic_DNA"/>
</dbReference>
<dbReference type="Pfam" id="PF00085">
    <property type="entry name" value="Thioredoxin"/>
    <property type="match status" value="1"/>
</dbReference>
<keyword evidence="4" id="KW-1015">Disulfide bond</keyword>
<evidence type="ECO:0000256" key="7">
    <source>
        <dbReference type="SAM" id="SignalP"/>
    </source>
</evidence>
<evidence type="ECO:0000256" key="2">
    <source>
        <dbReference type="ARBA" id="ARBA00004319"/>
    </source>
</evidence>
<dbReference type="Gene3D" id="3.40.30.10">
    <property type="entry name" value="Glutaredoxin"/>
    <property type="match status" value="2"/>
</dbReference>